<dbReference type="EMBL" id="FCOX02000147">
    <property type="protein sequence ID" value="SAL06922.1"/>
    <property type="molecule type" value="Genomic_DNA"/>
</dbReference>
<keyword evidence="3" id="KW-1185">Reference proteome</keyword>
<dbReference type="Proteomes" id="UP000071859">
    <property type="component" value="Unassembled WGS sequence"/>
</dbReference>
<dbReference type="AlphaFoldDB" id="A0A158EJ57"/>
<name>A0A158EJ57_9BURK</name>
<reference evidence="2" key="1">
    <citation type="submission" date="2016-01" db="EMBL/GenBank/DDBJ databases">
        <authorList>
            <person name="Peeters C."/>
        </authorList>
    </citation>
    <scope>NUCLEOTIDE SEQUENCE</scope>
    <source>
        <strain evidence="2">LMG 29321</strain>
    </source>
</reference>
<feature type="region of interest" description="Disordered" evidence="1">
    <location>
        <begin position="32"/>
        <end position="60"/>
    </location>
</feature>
<comment type="caution">
    <text evidence="2">The sequence shown here is derived from an EMBL/GenBank/DDBJ whole genome shotgun (WGS) entry which is preliminary data.</text>
</comment>
<sequence>MPKVSSTGICSANRGDTIDVGEIDSKLRAQVRPKQRALSPNNGVLSALKTPKKPQQRQTADDFLKSWAGDEFYRRSYPDLDAEYAQFCDKFDAEEKQQTSEKSSILHLPRSGGNPVSQPIVQTESHRGKRKATMHADINAKKQVLLKYCEHARNLANEAIEKQQERENQLKQAKENNRFSDAGASMLFAALTHVSDPQEQHRKCKNILFNGLSGEASNILITPRLIEEARLTEEAPVILDILKSEASIAPLSILFKENPSLKNTVMQKLSQDYGKLMPELLGNRAYLERANELFGGNGTVRGISIIARQSLEKNMRLIGNAFKDAYEKGEHSRVKTLVNFVNIAVPAMPRELRKQVHTEMHAAQKGWLFNSDAYNHLKNNNDPLYRSIRTLKNTLLK</sequence>
<protein>
    <submittedName>
        <fullName evidence="2">Uncharacterized protein</fullName>
    </submittedName>
</protein>
<proteinExistence type="predicted"/>
<gene>
    <name evidence="2" type="ORF">AWB78_08320</name>
</gene>
<dbReference type="RefSeq" id="WP_157697833.1">
    <property type="nucleotide sequence ID" value="NZ_FCOX02000147.1"/>
</dbReference>
<feature type="compositionally biased region" description="Polar residues" evidence="1">
    <location>
        <begin position="114"/>
        <end position="123"/>
    </location>
</feature>
<evidence type="ECO:0000313" key="3">
    <source>
        <dbReference type="Proteomes" id="UP000071859"/>
    </source>
</evidence>
<evidence type="ECO:0000313" key="2">
    <source>
        <dbReference type="EMBL" id="SAL06922.1"/>
    </source>
</evidence>
<feature type="region of interest" description="Disordered" evidence="1">
    <location>
        <begin position="96"/>
        <end position="132"/>
    </location>
</feature>
<evidence type="ECO:0000256" key="1">
    <source>
        <dbReference type="SAM" id="MobiDB-lite"/>
    </source>
</evidence>
<accession>A0A158EJ57</accession>
<organism evidence="2 3">
    <name type="scientific">Caballeronia calidae</name>
    <dbReference type="NCBI Taxonomy" id="1777139"/>
    <lineage>
        <taxon>Bacteria</taxon>
        <taxon>Pseudomonadati</taxon>
        <taxon>Pseudomonadota</taxon>
        <taxon>Betaproteobacteria</taxon>
        <taxon>Burkholderiales</taxon>
        <taxon>Burkholderiaceae</taxon>
        <taxon>Caballeronia</taxon>
    </lineage>
</organism>